<evidence type="ECO:0000313" key="3">
    <source>
        <dbReference type="Proteomes" id="UP000561045"/>
    </source>
</evidence>
<accession>A0A840BKM3</accession>
<feature type="transmembrane region" description="Helical" evidence="1">
    <location>
        <begin position="73"/>
        <end position="105"/>
    </location>
</feature>
<keyword evidence="1" id="KW-0472">Membrane</keyword>
<evidence type="ECO:0000256" key="1">
    <source>
        <dbReference type="SAM" id="Phobius"/>
    </source>
</evidence>
<evidence type="ECO:0000313" key="2">
    <source>
        <dbReference type="EMBL" id="MBB4011436.1"/>
    </source>
</evidence>
<proteinExistence type="predicted"/>
<sequence>MRADLPDVSFFALIYRYFWPFQYFRDASRGSRIEQVQNYRFNRTMSRYLPGFAVKWSCLAAACFGVGDFCEAALQVLLPAVVCYLSATGSMLVVVQVVLAWLWFLHYPERF</sequence>
<keyword evidence="3" id="KW-1185">Reference proteome</keyword>
<dbReference type="RefSeq" id="WP_183631989.1">
    <property type="nucleotide sequence ID" value="NZ_BAABLE010000011.1"/>
</dbReference>
<dbReference type="Proteomes" id="UP000561045">
    <property type="component" value="Unassembled WGS sequence"/>
</dbReference>
<protein>
    <submittedName>
        <fullName evidence="2">Uncharacterized protein</fullName>
    </submittedName>
</protein>
<name>A0A840BKM3_9RHOO</name>
<comment type="caution">
    <text evidence="2">The sequence shown here is derived from an EMBL/GenBank/DDBJ whole genome shotgun (WGS) entry which is preliminary data.</text>
</comment>
<dbReference type="EMBL" id="JACIET010000001">
    <property type="protein sequence ID" value="MBB4011436.1"/>
    <property type="molecule type" value="Genomic_DNA"/>
</dbReference>
<reference evidence="2 3" key="1">
    <citation type="submission" date="2020-08" db="EMBL/GenBank/DDBJ databases">
        <title>Genomic Encyclopedia of Type Strains, Phase IV (KMG-IV): sequencing the most valuable type-strain genomes for metagenomic binning, comparative biology and taxonomic classification.</title>
        <authorList>
            <person name="Goeker M."/>
        </authorList>
    </citation>
    <scope>NUCLEOTIDE SEQUENCE [LARGE SCALE GENOMIC DNA]</scope>
    <source>
        <strain evidence="2 3">DSM 106739</strain>
    </source>
</reference>
<dbReference type="AlphaFoldDB" id="A0A840BKM3"/>
<keyword evidence="1" id="KW-0812">Transmembrane</keyword>
<gene>
    <name evidence="2" type="ORF">GGR36_000744</name>
</gene>
<feature type="transmembrane region" description="Helical" evidence="1">
    <location>
        <begin position="48"/>
        <end position="67"/>
    </location>
</feature>
<keyword evidence="1" id="KW-1133">Transmembrane helix</keyword>
<organism evidence="2 3">
    <name type="scientific">Niveibacterium umoris</name>
    <dbReference type="NCBI Taxonomy" id="1193620"/>
    <lineage>
        <taxon>Bacteria</taxon>
        <taxon>Pseudomonadati</taxon>
        <taxon>Pseudomonadota</taxon>
        <taxon>Betaproteobacteria</taxon>
        <taxon>Rhodocyclales</taxon>
        <taxon>Rhodocyclaceae</taxon>
        <taxon>Niveibacterium</taxon>
    </lineage>
</organism>